<feature type="compositionally biased region" description="Polar residues" evidence="1">
    <location>
        <begin position="299"/>
        <end position="314"/>
    </location>
</feature>
<evidence type="ECO:0000313" key="3">
    <source>
        <dbReference type="Proteomes" id="UP000218811"/>
    </source>
</evidence>
<sequence length="364" mass="39046">MRIIKSSENTNILLTQVVIDLAQTATGMVKNPDGNREISQRVYAQNEVRLSPYARRDRQPLAHLVVIFPPSISGSSAHQPFTILHPPRGTVRLSSGPSISTPGAFASAHPPALAHAPATARTARLLSRAPCFSPGHRASLAVSGRSLAYRRRVPSACPGPGCRCRFRCLRSAAAARQGPASQADCCRQPVCSPARAHAHPASWHGRLHIRGAPIARPDPRAPPRVAHQPPQRRSSSSRVPGVVSWRVTGRRRGGSAGCGPLSASINWPRGRWILGFDRRAHAGLLRFLTREPEARFAPSNPSQSHQARSPSHSAARSVAHADGRTPRISARRIDSPRTRGIDDGRHSSNRSDLSAAEGATTGSG</sequence>
<accession>A0A2H3JD71</accession>
<proteinExistence type="predicted"/>
<feature type="region of interest" description="Disordered" evidence="1">
    <location>
        <begin position="212"/>
        <end position="261"/>
    </location>
</feature>
<feature type="compositionally biased region" description="Low complexity" evidence="1">
    <location>
        <begin position="232"/>
        <end position="247"/>
    </location>
</feature>
<keyword evidence="3" id="KW-1185">Reference proteome</keyword>
<dbReference type="Proteomes" id="UP000218811">
    <property type="component" value="Unassembled WGS sequence"/>
</dbReference>
<feature type="compositionally biased region" description="Basic and acidic residues" evidence="1">
    <location>
        <begin position="319"/>
        <end position="346"/>
    </location>
</feature>
<protein>
    <submittedName>
        <fullName evidence="2">Uncharacterized protein</fullName>
    </submittedName>
</protein>
<organism evidence="2 3">
    <name type="scientific">Wolfiporia cocos (strain MD-104)</name>
    <name type="common">Brown rot fungus</name>
    <dbReference type="NCBI Taxonomy" id="742152"/>
    <lineage>
        <taxon>Eukaryota</taxon>
        <taxon>Fungi</taxon>
        <taxon>Dikarya</taxon>
        <taxon>Basidiomycota</taxon>
        <taxon>Agaricomycotina</taxon>
        <taxon>Agaricomycetes</taxon>
        <taxon>Polyporales</taxon>
        <taxon>Phaeolaceae</taxon>
        <taxon>Wolfiporia</taxon>
    </lineage>
</organism>
<dbReference type="AlphaFoldDB" id="A0A2H3JD71"/>
<feature type="region of interest" description="Disordered" evidence="1">
    <location>
        <begin position="295"/>
        <end position="364"/>
    </location>
</feature>
<gene>
    <name evidence="2" type="ORF">WOLCODRAFT_165717</name>
</gene>
<evidence type="ECO:0000313" key="2">
    <source>
        <dbReference type="EMBL" id="PCH34644.1"/>
    </source>
</evidence>
<reference evidence="2 3" key="1">
    <citation type="journal article" date="2012" name="Science">
        <title>The Paleozoic origin of enzymatic lignin decomposition reconstructed from 31 fungal genomes.</title>
        <authorList>
            <person name="Floudas D."/>
            <person name="Binder M."/>
            <person name="Riley R."/>
            <person name="Barry K."/>
            <person name="Blanchette R.A."/>
            <person name="Henrissat B."/>
            <person name="Martinez A.T."/>
            <person name="Otillar R."/>
            <person name="Spatafora J.W."/>
            <person name="Yadav J.S."/>
            <person name="Aerts A."/>
            <person name="Benoit I."/>
            <person name="Boyd A."/>
            <person name="Carlson A."/>
            <person name="Copeland A."/>
            <person name="Coutinho P.M."/>
            <person name="de Vries R.P."/>
            <person name="Ferreira P."/>
            <person name="Findley K."/>
            <person name="Foster B."/>
            <person name="Gaskell J."/>
            <person name="Glotzer D."/>
            <person name="Gorecki P."/>
            <person name="Heitman J."/>
            <person name="Hesse C."/>
            <person name="Hori C."/>
            <person name="Igarashi K."/>
            <person name="Jurgens J.A."/>
            <person name="Kallen N."/>
            <person name="Kersten P."/>
            <person name="Kohler A."/>
            <person name="Kuees U."/>
            <person name="Kumar T.K.A."/>
            <person name="Kuo A."/>
            <person name="LaButti K."/>
            <person name="Larrondo L.F."/>
            <person name="Lindquist E."/>
            <person name="Ling A."/>
            <person name="Lombard V."/>
            <person name="Lucas S."/>
            <person name="Lundell T."/>
            <person name="Martin R."/>
            <person name="McLaughlin D.J."/>
            <person name="Morgenstern I."/>
            <person name="Morin E."/>
            <person name="Murat C."/>
            <person name="Nagy L.G."/>
            <person name="Nolan M."/>
            <person name="Ohm R.A."/>
            <person name="Patyshakuliyeva A."/>
            <person name="Rokas A."/>
            <person name="Ruiz-Duenas F.J."/>
            <person name="Sabat G."/>
            <person name="Salamov A."/>
            <person name="Samejima M."/>
            <person name="Schmutz J."/>
            <person name="Slot J.C."/>
            <person name="St John F."/>
            <person name="Stenlid J."/>
            <person name="Sun H."/>
            <person name="Sun S."/>
            <person name="Syed K."/>
            <person name="Tsang A."/>
            <person name="Wiebenga A."/>
            <person name="Young D."/>
            <person name="Pisabarro A."/>
            <person name="Eastwood D.C."/>
            <person name="Martin F."/>
            <person name="Cullen D."/>
            <person name="Grigoriev I.V."/>
            <person name="Hibbett D.S."/>
        </authorList>
    </citation>
    <scope>NUCLEOTIDE SEQUENCE [LARGE SCALE GENOMIC DNA]</scope>
    <source>
        <strain evidence="2 3">MD-104</strain>
    </source>
</reference>
<evidence type="ECO:0000256" key="1">
    <source>
        <dbReference type="SAM" id="MobiDB-lite"/>
    </source>
</evidence>
<dbReference type="EMBL" id="KB467832">
    <property type="protein sequence ID" value="PCH34644.1"/>
    <property type="molecule type" value="Genomic_DNA"/>
</dbReference>
<name>A0A2H3JD71_WOLCO</name>